<organism evidence="2 3">
    <name type="scientific">Ructibacterium gallinarum</name>
    <dbReference type="NCBI Taxonomy" id="2779355"/>
    <lineage>
        <taxon>Bacteria</taxon>
        <taxon>Bacillati</taxon>
        <taxon>Bacillota</taxon>
        <taxon>Clostridia</taxon>
        <taxon>Eubacteriales</taxon>
        <taxon>Oscillospiraceae</taxon>
        <taxon>Ructibacterium</taxon>
    </lineage>
</organism>
<gene>
    <name evidence="2" type="ORF">INF28_03125</name>
</gene>
<reference evidence="2" key="1">
    <citation type="submission" date="2020-10" db="EMBL/GenBank/DDBJ databases">
        <title>ChiBAC.</title>
        <authorList>
            <person name="Zenner C."/>
            <person name="Hitch T.C.A."/>
            <person name="Clavel T."/>
        </authorList>
    </citation>
    <scope>NUCLEOTIDE SEQUENCE</scope>
    <source>
        <strain evidence="2">DSM 107454</strain>
    </source>
</reference>
<dbReference type="Proteomes" id="UP000806542">
    <property type="component" value="Unassembled WGS sequence"/>
</dbReference>
<dbReference type="PANTHER" id="PTHR39161:SF1">
    <property type="entry name" value="ADAPTER PROTEIN MECA 1"/>
    <property type="match status" value="1"/>
</dbReference>
<comment type="caution">
    <text evidence="2">The sequence shown here is derived from an EMBL/GenBank/DDBJ whole genome shotgun (WGS) entry which is preliminary data.</text>
</comment>
<dbReference type="InterPro" id="IPR008681">
    <property type="entry name" value="Neg-reg_MecA"/>
</dbReference>
<dbReference type="PANTHER" id="PTHR39161">
    <property type="entry name" value="ADAPTER PROTEIN MECA"/>
    <property type="match status" value="1"/>
</dbReference>
<dbReference type="Pfam" id="PF05389">
    <property type="entry name" value="MecA"/>
    <property type="match status" value="1"/>
</dbReference>
<dbReference type="InterPro" id="IPR038471">
    <property type="entry name" value="MecA_C_sf"/>
</dbReference>
<accession>A0A9D5M2K3</accession>
<name>A0A9D5M2K3_9FIRM</name>
<evidence type="ECO:0000256" key="1">
    <source>
        <dbReference type="ARBA" id="ARBA00005397"/>
    </source>
</evidence>
<dbReference type="AlphaFoldDB" id="A0A9D5M2K3"/>
<dbReference type="EMBL" id="JADCKB010000004">
    <property type="protein sequence ID" value="MBE5039455.1"/>
    <property type="molecule type" value="Genomic_DNA"/>
</dbReference>
<comment type="similarity">
    <text evidence="1">Belongs to the MecA family.</text>
</comment>
<dbReference type="RefSeq" id="WP_226392013.1">
    <property type="nucleotide sequence ID" value="NZ_JADCKB010000004.1"/>
</dbReference>
<evidence type="ECO:0000313" key="3">
    <source>
        <dbReference type="Proteomes" id="UP000806542"/>
    </source>
</evidence>
<proteinExistence type="inferred from homology"/>
<dbReference type="Gene3D" id="3.30.70.1950">
    <property type="match status" value="1"/>
</dbReference>
<protein>
    <submittedName>
        <fullName evidence="2">Adaptor protein MecA</fullName>
    </submittedName>
</protein>
<evidence type="ECO:0000313" key="2">
    <source>
        <dbReference type="EMBL" id="MBE5039455.1"/>
    </source>
</evidence>
<keyword evidence="3" id="KW-1185">Reference proteome</keyword>
<sequence length="209" mass="23942">MKIEKISDNKIKVLIDDQEAKEWNISFKNISENTPEVQEMFWTAIRLAEKNVDFSVEGAKLFVEAVPGAEKEGFGMLITRVCNDAELQTAIGNCGYKGRLKKTELKYPQRKNGRKYIFRFESFEAVCAAADVLADFYCGSSVLYKLSETFYLYLLPETPEVIWSVGRIMPEFGSRVKNGQYMLGRLNEYGELFIAEDAVTVLKKYFCVR</sequence>